<gene>
    <name evidence="2" type="ORF">EYC84_000876</name>
</gene>
<dbReference type="PANTHER" id="PTHR35567:SF3">
    <property type="entry name" value="MALATE DEHYDROGENASE"/>
    <property type="match status" value="1"/>
</dbReference>
<evidence type="ECO:0000256" key="1">
    <source>
        <dbReference type="SAM" id="SignalP"/>
    </source>
</evidence>
<reference evidence="2 3" key="1">
    <citation type="submission" date="2019-06" db="EMBL/GenBank/DDBJ databases">
        <title>Genome Sequence of the Brown Rot Fungal Pathogen Monilinia fructicola.</title>
        <authorList>
            <person name="De Miccolis Angelini R.M."/>
            <person name="Landi L."/>
            <person name="Abate D."/>
            <person name="Pollastro S."/>
            <person name="Romanazzi G."/>
            <person name="Faretra F."/>
        </authorList>
    </citation>
    <scope>NUCLEOTIDE SEQUENCE [LARGE SCALE GENOMIC DNA]</scope>
    <source>
        <strain evidence="2 3">Mfrc123</strain>
    </source>
</reference>
<dbReference type="OrthoDB" id="1859733at2759"/>
<keyword evidence="3" id="KW-1185">Reference proteome</keyword>
<evidence type="ECO:0008006" key="4">
    <source>
        <dbReference type="Google" id="ProtNLM"/>
    </source>
</evidence>
<name>A0A5M9JI82_MONFR</name>
<keyword evidence="1" id="KW-0732">Signal</keyword>
<evidence type="ECO:0000313" key="3">
    <source>
        <dbReference type="Proteomes" id="UP000322873"/>
    </source>
</evidence>
<dbReference type="VEuPathDB" id="FungiDB:MFRU_004g00580"/>
<dbReference type="InterPro" id="IPR021851">
    <property type="entry name" value="DUF3455"/>
</dbReference>
<feature type="chain" id="PRO_5024412497" description="Malate dehydrogenase" evidence="1">
    <location>
        <begin position="19"/>
        <end position="222"/>
    </location>
</feature>
<dbReference type="Pfam" id="PF11937">
    <property type="entry name" value="DUF3455"/>
    <property type="match status" value="1"/>
</dbReference>
<accession>A0A5M9JI82</accession>
<comment type="caution">
    <text evidence="2">The sequence shown here is derived from an EMBL/GenBank/DDBJ whole genome shotgun (WGS) entry which is preliminary data.</text>
</comment>
<dbReference type="PANTHER" id="PTHR35567">
    <property type="entry name" value="MALATE DEHYDROGENASE (AFU_ORTHOLOGUE AFUA_2G13800)"/>
    <property type="match status" value="1"/>
</dbReference>
<proteinExistence type="predicted"/>
<evidence type="ECO:0000313" key="2">
    <source>
        <dbReference type="EMBL" id="KAA8569208.1"/>
    </source>
</evidence>
<sequence>MMFSIGNLVLLLAAAVAAVPVNTVPSLPQGKNNCAIPSLPVNGGASELPAPTGTLAYVALGRGIQNYTCSAVGATPAAIGAVASLYDATELAKCDGTAFTQLPGIAVYTQLPSSSSASFLGLKTLGKHFFDASGTPTFDLSSVSKILYAAKTGDVAAPINANPGPADTGAVDWLSLAAKVTYTSVGLTQVYRVETAGGNPIKPCTTVGVESVPYAAQYWFYN</sequence>
<organism evidence="2 3">
    <name type="scientific">Monilinia fructicola</name>
    <name type="common">Brown rot fungus</name>
    <name type="synonym">Ciboria fructicola</name>
    <dbReference type="NCBI Taxonomy" id="38448"/>
    <lineage>
        <taxon>Eukaryota</taxon>
        <taxon>Fungi</taxon>
        <taxon>Dikarya</taxon>
        <taxon>Ascomycota</taxon>
        <taxon>Pezizomycotina</taxon>
        <taxon>Leotiomycetes</taxon>
        <taxon>Helotiales</taxon>
        <taxon>Sclerotiniaceae</taxon>
        <taxon>Monilinia</taxon>
    </lineage>
</organism>
<protein>
    <recommendedName>
        <fullName evidence="4">Malate dehydrogenase</fullName>
    </recommendedName>
</protein>
<dbReference type="AlphaFoldDB" id="A0A5M9JI82"/>
<feature type="signal peptide" evidence="1">
    <location>
        <begin position="1"/>
        <end position="18"/>
    </location>
</feature>
<dbReference type="EMBL" id="VICG01000008">
    <property type="protein sequence ID" value="KAA8569208.1"/>
    <property type="molecule type" value="Genomic_DNA"/>
</dbReference>
<dbReference type="Proteomes" id="UP000322873">
    <property type="component" value="Unassembled WGS sequence"/>
</dbReference>